<dbReference type="EC" id="2.7.7.27" evidence="5"/>
<dbReference type="CDD" id="cd02508">
    <property type="entry name" value="ADP_Glucose_PP"/>
    <property type="match status" value="1"/>
</dbReference>
<dbReference type="SUPFAM" id="SSF53448">
    <property type="entry name" value="Nucleotide-diphospho-sugar transferases"/>
    <property type="match status" value="1"/>
</dbReference>
<dbReference type="InterPro" id="IPR011004">
    <property type="entry name" value="Trimer_LpxA-like_sf"/>
</dbReference>
<dbReference type="PANTHER" id="PTHR43523:SF6">
    <property type="entry name" value="GLYCOGEN BIOSYNTHESIS PROTEIN GLGD"/>
    <property type="match status" value="1"/>
</dbReference>
<dbReference type="EMBL" id="WUUQ01000001">
    <property type="protein sequence ID" value="MXQ72370.1"/>
    <property type="molecule type" value="Genomic_DNA"/>
</dbReference>
<evidence type="ECO:0000259" key="4">
    <source>
        <dbReference type="Pfam" id="PF24894"/>
    </source>
</evidence>
<evidence type="ECO:0000256" key="1">
    <source>
        <dbReference type="ARBA" id="ARBA00010443"/>
    </source>
</evidence>
<dbReference type="InterPro" id="IPR056818">
    <property type="entry name" value="GlmU/GlgC-like_hexapep"/>
</dbReference>
<comment type="similarity">
    <text evidence="1">Belongs to the bacterial/plant glucose-1-phosphate adenylyltransferase family.</text>
</comment>
<dbReference type="InterPro" id="IPR005835">
    <property type="entry name" value="NTP_transferase_dom"/>
</dbReference>
<dbReference type="InterPro" id="IPR029044">
    <property type="entry name" value="Nucleotide-diphossugar_trans"/>
</dbReference>
<dbReference type="RefSeq" id="WP_160623871.1">
    <property type="nucleotide sequence ID" value="NZ_WUUQ01000001.1"/>
</dbReference>
<dbReference type="GO" id="GO:0008878">
    <property type="term" value="F:glucose-1-phosphate adenylyltransferase activity"/>
    <property type="evidence" value="ECO:0007669"/>
    <property type="project" value="UniProtKB-EC"/>
</dbReference>
<dbReference type="Pfam" id="PF00483">
    <property type="entry name" value="NTP_transferase"/>
    <property type="match status" value="1"/>
</dbReference>
<keyword evidence="5" id="KW-0548">Nucleotidyltransferase</keyword>
<dbReference type="SUPFAM" id="SSF51161">
    <property type="entry name" value="Trimeric LpxA-like enzymes"/>
    <property type="match status" value="1"/>
</dbReference>
<organism evidence="5 6">
    <name type="scientific">Copranaerobaculum intestinale</name>
    <dbReference type="NCBI Taxonomy" id="2692629"/>
    <lineage>
        <taxon>Bacteria</taxon>
        <taxon>Bacillati</taxon>
        <taxon>Bacillota</taxon>
        <taxon>Erysipelotrichia</taxon>
        <taxon>Erysipelotrichales</taxon>
        <taxon>Erysipelotrichaceae</taxon>
        <taxon>Copranaerobaculum</taxon>
    </lineage>
</organism>
<keyword evidence="2" id="KW-0320">Glycogen biosynthesis</keyword>
<name>A0A6N8U354_9FIRM</name>
<gene>
    <name evidence="5" type="primary">glgD</name>
    <name evidence="5" type="ORF">GSF08_00250</name>
</gene>
<dbReference type="GO" id="GO:0005978">
    <property type="term" value="P:glycogen biosynthetic process"/>
    <property type="evidence" value="ECO:0007669"/>
    <property type="project" value="UniProtKB-KW"/>
</dbReference>
<evidence type="ECO:0000256" key="2">
    <source>
        <dbReference type="ARBA" id="ARBA00023056"/>
    </source>
</evidence>
<evidence type="ECO:0000313" key="6">
    <source>
        <dbReference type="Proteomes" id="UP000434036"/>
    </source>
</evidence>
<keyword evidence="6" id="KW-1185">Reference proteome</keyword>
<dbReference type="PANTHER" id="PTHR43523">
    <property type="entry name" value="GLUCOSE-1-PHOSPHATE ADENYLYLTRANSFERASE-RELATED"/>
    <property type="match status" value="1"/>
</dbReference>
<dbReference type="InterPro" id="IPR011832">
    <property type="entry name" value="GlgDAde_trans"/>
</dbReference>
<dbReference type="Pfam" id="PF24894">
    <property type="entry name" value="Hexapep_GlmU"/>
    <property type="match status" value="1"/>
</dbReference>
<dbReference type="AlphaFoldDB" id="A0A6N8U354"/>
<sequence length="371" mass="41694">MCNAFGIINSEGSNVNVEGVQDYRPVGAFSFLGRYRIIDFPISNMTNSGVNHIQVYVKSKPRSLIEHLGTGRHYNLNSKRGKLHILYGENLSDSSFYNHDVAAYRANMSAIEEVNYPYVIIAPSYMIYAMDYSSLLNKHIESGADITMVYQSVEDARNEFINCDVLNLNKQKGVLSIERNRGNYKTRNISLETYVLSKELFISLVNKAANISSLYSFRDMLNDECSELDVRGVAHRGYFVAINDFKSYYHANMELININKAMTLFDDEWPIYTRTNDSAPTQYYACSDVHHSVVSNGCLIEGTVENSVIGRGCTLKKGCVVKDSVVLPGVMIGEDVHIEGAVVDKKAKITRVKELIADAEHPAYVKRGDRI</sequence>
<keyword evidence="5" id="KW-0808">Transferase</keyword>
<dbReference type="Gene3D" id="2.160.10.10">
    <property type="entry name" value="Hexapeptide repeat proteins"/>
    <property type="match status" value="1"/>
</dbReference>
<accession>A0A6N8U354</accession>
<evidence type="ECO:0000259" key="3">
    <source>
        <dbReference type="Pfam" id="PF00483"/>
    </source>
</evidence>
<protein>
    <submittedName>
        <fullName evidence="5">Glucose-1-phosphate adenylyltransferase subunit GlgD</fullName>
        <ecNumber evidence="5">2.7.7.27</ecNumber>
    </submittedName>
</protein>
<feature type="domain" description="Nucleotidyl transferase" evidence="3">
    <location>
        <begin position="28"/>
        <end position="157"/>
    </location>
</feature>
<feature type="domain" description="Glucose-1-phosphate adenylyltransferase/Bifunctional protein GlmU-like C-terminal hexapeptide" evidence="4">
    <location>
        <begin position="288"/>
        <end position="356"/>
    </location>
</feature>
<proteinExistence type="inferred from homology"/>
<dbReference type="Proteomes" id="UP000434036">
    <property type="component" value="Unassembled WGS sequence"/>
</dbReference>
<dbReference type="Gene3D" id="3.90.550.10">
    <property type="entry name" value="Spore Coat Polysaccharide Biosynthesis Protein SpsA, Chain A"/>
    <property type="match status" value="1"/>
</dbReference>
<dbReference type="NCBIfam" id="TIGR02092">
    <property type="entry name" value="glgD"/>
    <property type="match status" value="1"/>
</dbReference>
<reference evidence="5 6" key="2">
    <citation type="submission" date="2020-01" db="EMBL/GenBank/DDBJ databases">
        <title>Clostridiaceae sp. nov. isolated from the gut of human by culturomics.</title>
        <authorList>
            <person name="Chang Y."/>
        </authorList>
    </citation>
    <scope>NUCLEOTIDE SEQUENCE [LARGE SCALE GENOMIC DNA]</scope>
    <source>
        <strain evidence="5 6">DONG20-135</strain>
    </source>
</reference>
<evidence type="ECO:0000313" key="5">
    <source>
        <dbReference type="EMBL" id="MXQ72370.1"/>
    </source>
</evidence>
<dbReference type="InterPro" id="IPR011831">
    <property type="entry name" value="ADP-Glc_PPase"/>
</dbReference>
<comment type="caution">
    <text evidence="5">The sequence shown here is derived from an EMBL/GenBank/DDBJ whole genome shotgun (WGS) entry which is preliminary data.</text>
</comment>
<reference evidence="5 6" key="1">
    <citation type="submission" date="2019-12" db="EMBL/GenBank/DDBJ databases">
        <authorList>
            <person name="Yang R."/>
        </authorList>
    </citation>
    <scope>NUCLEOTIDE SEQUENCE [LARGE SCALE GENOMIC DNA]</scope>
    <source>
        <strain evidence="5 6">DONG20-135</strain>
    </source>
</reference>